<reference evidence="1 2" key="1">
    <citation type="submission" date="2024-06" db="EMBL/GenBank/DDBJ databases">
        <title>A chromosome level genome sequence of Diviner's sage (Salvia divinorum).</title>
        <authorList>
            <person name="Ford S.A."/>
            <person name="Ro D.-K."/>
            <person name="Ness R.W."/>
            <person name="Phillips M.A."/>
        </authorList>
    </citation>
    <scope>NUCLEOTIDE SEQUENCE [LARGE SCALE GENOMIC DNA]</scope>
    <source>
        <strain evidence="1">SAF-2024a</strain>
        <tissue evidence="1">Leaf</tissue>
    </source>
</reference>
<organism evidence="1 2">
    <name type="scientific">Salvia divinorum</name>
    <name type="common">Maria pastora</name>
    <name type="synonym">Diviner's sage</name>
    <dbReference type="NCBI Taxonomy" id="28513"/>
    <lineage>
        <taxon>Eukaryota</taxon>
        <taxon>Viridiplantae</taxon>
        <taxon>Streptophyta</taxon>
        <taxon>Embryophyta</taxon>
        <taxon>Tracheophyta</taxon>
        <taxon>Spermatophyta</taxon>
        <taxon>Magnoliopsida</taxon>
        <taxon>eudicotyledons</taxon>
        <taxon>Gunneridae</taxon>
        <taxon>Pentapetalae</taxon>
        <taxon>asterids</taxon>
        <taxon>lamiids</taxon>
        <taxon>Lamiales</taxon>
        <taxon>Lamiaceae</taxon>
        <taxon>Nepetoideae</taxon>
        <taxon>Mentheae</taxon>
        <taxon>Salviinae</taxon>
        <taxon>Salvia</taxon>
        <taxon>Salvia subgen. Calosphace</taxon>
    </lineage>
</organism>
<gene>
    <name evidence="1" type="ORF">AAHA92_11087</name>
</gene>
<dbReference type="PANTHER" id="PTHR35707">
    <property type="entry name" value="OS06G0608100 PROTEIN"/>
    <property type="match status" value="1"/>
</dbReference>
<sequence length="128" mass="14363">MNSTAFSMHFRSFAGSESGIDLKTPTGRQLFFEEKTPVDRLDLMLCFFNFNSGRKVSITFEISCLKRGIYPSEILPLQLSSPVNSCTNPSSGIILDIIRDVVKDVRTGYMRILRLCRCVSQIVQTSTA</sequence>
<name>A0ABD1I0B0_SALDI</name>
<evidence type="ECO:0000313" key="2">
    <source>
        <dbReference type="Proteomes" id="UP001567538"/>
    </source>
</evidence>
<dbReference type="AlphaFoldDB" id="A0ABD1I0B0"/>
<accession>A0ABD1I0B0</accession>
<comment type="caution">
    <text evidence="1">The sequence shown here is derived from an EMBL/GenBank/DDBJ whole genome shotgun (WGS) entry which is preliminary data.</text>
</comment>
<dbReference type="Proteomes" id="UP001567538">
    <property type="component" value="Unassembled WGS sequence"/>
</dbReference>
<dbReference type="PANTHER" id="PTHR35707:SF1">
    <property type="entry name" value="SPC7 KINETOCHORE PROTEIN DOMAIN-CONTAINING PROTEIN"/>
    <property type="match status" value="1"/>
</dbReference>
<protein>
    <submittedName>
        <fullName evidence="1">Uncharacterized protein</fullName>
    </submittedName>
</protein>
<keyword evidence="2" id="KW-1185">Reference proteome</keyword>
<evidence type="ECO:0000313" key="1">
    <source>
        <dbReference type="EMBL" id="KAL1560933.1"/>
    </source>
</evidence>
<dbReference type="EMBL" id="JBEAFC010000004">
    <property type="protein sequence ID" value="KAL1560933.1"/>
    <property type="molecule type" value="Genomic_DNA"/>
</dbReference>
<proteinExistence type="predicted"/>